<evidence type="ECO:0000256" key="7">
    <source>
        <dbReference type="SAM" id="MobiDB-lite"/>
    </source>
</evidence>
<proteinExistence type="inferred from homology"/>
<keyword evidence="4" id="KW-0808">Transferase</keyword>
<evidence type="ECO:0000256" key="5">
    <source>
        <dbReference type="ARBA" id="ARBA00022695"/>
    </source>
</evidence>
<dbReference type="PANTHER" id="PTHR19376:SF11">
    <property type="entry name" value="DNA-DIRECTED RNA POLYMERASE I SUBUNIT RPA1"/>
    <property type="match status" value="1"/>
</dbReference>
<feature type="non-terminal residue" evidence="9">
    <location>
        <position position="1"/>
    </location>
</feature>
<dbReference type="InterPro" id="IPR007066">
    <property type="entry name" value="RNA_pol_Rpb1_3"/>
</dbReference>
<dbReference type="Pfam" id="PF04983">
    <property type="entry name" value="RNA_pol_Rpb1_3"/>
    <property type="match status" value="1"/>
</dbReference>
<dbReference type="InterPro" id="IPR038120">
    <property type="entry name" value="Rpb1_funnel_sf"/>
</dbReference>
<feature type="non-terminal residue" evidence="9">
    <location>
        <position position="145"/>
    </location>
</feature>
<name>A0ABR0M1H3_9PEZI</name>
<evidence type="ECO:0000259" key="8">
    <source>
        <dbReference type="Pfam" id="PF04983"/>
    </source>
</evidence>
<accession>A0ABR0M1H3</accession>
<evidence type="ECO:0000256" key="1">
    <source>
        <dbReference type="ARBA" id="ARBA00006460"/>
    </source>
</evidence>
<sequence length="145" mass="15806">NITPEGLPGLTLESKSSTGADQWGTKSEEQNVFFKKGYLSTGIIDKKQIGPSSGGFVNAVYEAYGHTIAGKLLSVLGRLLTKLLHMRAFSCGVEDLVFTRAGEKTRKEKLKEADEIGLRVAAKYVSLESSSLNADDPELKKRLEE</sequence>
<dbReference type="InterPro" id="IPR045867">
    <property type="entry name" value="DNA-dir_RpoC_beta_prime"/>
</dbReference>
<keyword evidence="6" id="KW-0804">Transcription</keyword>
<gene>
    <name evidence="9" type="ORF">LTR16_011008</name>
</gene>
<feature type="region of interest" description="Disordered" evidence="7">
    <location>
        <begin position="1"/>
        <end position="24"/>
    </location>
</feature>
<keyword evidence="10" id="KW-1185">Reference proteome</keyword>
<comment type="caution">
    <text evidence="9">The sequence shown here is derived from an EMBL/GenBank/DDBJ whole genome shotgun (WGS) entry which is preliminary data.</text>
</comment>
<evidence type="ECO:0000313" key="10">
    <source>
        <dbReference type="Proteomes" id="UP001357485"/>
    </source>
</evidence>
<dbReference type="PANTHER" id="PTHR19376">
    <property type="entry name" value="DNA-DIRECTED RNA POLYMERASE"/>
    <property type="match status" value="1"/>
</dbReference>
<comment type="similarity">
    <text evidence="1">Belongs to the RNA polymerase beta' chain family.</text>
</comment>
<organism evidence="9 10">
    <name type="scientific">Cryomyces antarcticus</name>
    <dbReference type="NCBI Taxonomy" id="329879"/>
    <lineage>
        <taxon>Eukaryota</taxon>
        <taxon>Fungi</taxon>
        <taxon>Dikarya</taxon>
        <taxon>Ascomycota</taxon>
        <taxon>Pezizomycotina</taxon>
        <taxon>Dothideomycetes</taxon>
        <taxon>Dothideomycetes incertae sedis</taxon>
        <taxon>Cryomyces</taxon>
    </lineage>
</organism>
<dbReference type="Gene3D" id="1.10.274.100">
    <property type="entry name" value="RNA polymerase Rpb1, domain 3"/>
    <property type="match status" value="1"/>
</dbReference>
<feature type="domain" description="RNA polymerase Rpb1" evidence="8">
    <location>
        <begin position="10"/>
        <end position="96"/>
    </location>
</feature>
<evidence type="ECO:0000256" key="2">
    <source>
        <dbReference type="ARBA" id="ARBA00012418"/>
    </source>
</evidence>
<evidence type="ECO:0000256" key="4">
    <source>
        <dbReference type="ARBA" id="ARBA00022679"/>
    </source>
</evidence>
<keyword evidence="5" id="KW-0548">Nucleotidyltransferase</keyword>
<dbReference type="Proteomes" id="UP001357485">
    <property type="component" value="Unassembled WGS sequence"/>
</dbReference>
<protein>
    <recommendedName>
        <fullName evidence="2">DNA-directed RNA polymerase</fullName>
        <ecNumber evidence="2">2.7.7.6</ecNumber>
    </recommendedName>
</protein>
<evidence type="ECO:0000313" key="9">
    <source>
        <dbReference type="EMBL" id="KAK5276566.1"/>
    </source>
</evidence>
<dbReference type="EC" id="2.7.7.6" evidence="2"/>
<dbReference type="SUPFAM" id="SSF64484">
    <property type="entry name" value="beta and beta-prime subunits of DNA dependent RNA-polymerase"/>
    <property type="match status" value="1"/>
</dbReference>
<reference evidence="9 10" key="1">
    <citation type="submission" date="2023-08" db="EMBL/GenBank/DDBJ databases">
        <title>Black Yeasts Isolated from many extreme environments.</title>
        <authorList>
            <person name="Coleine C."/>
            <person name="Stajich J.E."/>
            <person name="Selbmann L."/>
        </authorList>
    </citation>
    <scope>NUCLEOTIDE SEQUENCE [LARGE SCALE GENOMIC DNA]</scope>
    <source>
        <strain evidence="9 10">CCFEE 536</strain>
    </source>
</reference>
<evidence type="ECO:0000256" key="6">
    <source>
        <dbReference type="ARBA" id="ARBA00023163"/>
    </source>
</evidence>
<keyword evidence="3" id="KW-0240">DNA-directed RNA polymerase</keyword>
<dbReference type="EMBL" id="JAVRRA010003298">
    <property type="protein sequence ID" value="KAK5276566.1"/>
    <property type="molecule type" value="Genomic_DNA"/>
</dbReference>
<dbReference type="InterPro" id="IPR042102">
    <property type="entry name" value="RNA_pol_Rpb1_3_sf"/>
</dbReference>
<dbReference type="Gene3D" id="1.10.132.30">
    <property type="match status" value="1"/>
</dbReference>
<evidence type="ECO:0000256" key="3">
    <source>
        <dbReference type="ARBA" id="ARBA00022478"/>
    </source>
</evidence>